<keyword evidence="6" id="KW-0963">Cytoplasm</keyword>
<evidence type="ECO:0000256" key="6">
    <source>
        <dbReference type="PIRNR" id="PIRNR038972"/>
    </source>
</evidence>
<dbReference type="GO" id="GO:0008175">
    <property type="term" value="F:tRNA methyltransferase activity"/>
    <property type="evidence" value="ECO:0007669"/>
    <property type="project" value="TreeGrafter"/>
</dbReference>
<sequence length="384" mass="43344">MVNAVRVTDKSCIKPLKDRLEREGVLHKRLKIAQDDGGTGFLIPLNSSAEIPADITDQFELVKIADDVPLEEQKKLPISKWSLYPPMALLPYNCPDITTKQAEMVAKTLNVSHIARNSPISDQNDIVRKPHIVPIYGDFGPEPTPESVEHPSKDDFEHAFWASSVQNGIRQCWAPRYTMFSRGNIHEKTRVLNSFASQATIKDHVVVDMYAGIGYFALAYAAQGPHRVFCWEINPWSVHGLVKGAQLNNWPVRVIQHDEEYIENENDFIIVFLEDNKNAPRRLNELSKPITHINLGLLPHSKLAWQDSLSMASKNTSSPCIIHIHENVAQEDLPTYPQQTLITLQSLNPNLQISFLHLEKIKTFAPAVWHICADYKISQPATTG</sequence>
<name>A0A642V5K3_9ASCO</name>
<gene>
    <name evidence="8" type="ORF">TRICI_002837</name>
</gene>
<evidence type="ECO:0000256" key="3">
    <source>
        <dbReference type="ARBA" id="ARBA00022691"/>
    </source>
</evidence>
<dbReference type="AlphaFoldDB" id="A0A642V5K3"/>
<feature type="domain" description="SAM-dependent methyltransferase TRM5/TYW2-type" evidence="7">
    <location>
        <begin position="102"/>
        <end position="379"/>
    </location>
</feature>
<dbReference type="UniPathway" id="UPA00375"/>
<dbReference type="GO" id="GO:0031591">
    <property type="term" value="P:wybutosine biosynthetic process"/>
    <property type="evidence" value="ECO:0007669"/>
    <property type="project" value="InterPro"/>
</dbReference>
<evidence type="ECO:0000256" key="1">
    <source>
        <dbReference type="ARBA" id="ARBA00004797"/>
    </source>
</evidence>
<dbReference type="InterPro" id="IPR056743">
    <property type="entry name" value="TRM5-TYW2-like_MTfase"/>
</dbReference>
<dbReference type="Gene3D" id="3.40.50.150">
    <property type="entry name" value="Vaccinia Virus protein VP39"/>
    <property type="match status" value="1"/>
</dbReference>
<evidence type="ECO:0000256" key="2">
    <source>
        <dbReference type="ARBA" id="ARBA00022679"/>
    </source>
</evidence>
<dbReference type="PROSITE" id="PS51684">
    <property type="entry name" value="SAM_MT_TRM5_TYW2"/>
    <property type="match status" value="1"/>
</dbReference>
<proteinExistence type="inferred from homology"/>
<keyword evidence="4 6" id="KW-0819">tRNA processing</keyword>
<comment type="subcellular location">
    <subcellularLocation>
        <location evidence="6">Cytoplasm</location>
    </subcellularLocation>
</comment>
<dbReference type="EMBL" id="SWFS01000193">
    <property type="protein sequence ID" value="KAA8914778.1"/>
    <property type="molecule type" value="Genomic_DNA"/>
</dbReference>
<dbReference type="VEuPathDB" id="FungiDB:TRICI_002837"/>
<evidence type="ECO:0000313" key="8">
    <source>
        <dbReference type="EMBL" id="KAA8914778.1"/>
    </source>
</evidence>
<evidence type="ECO:0000313" key="9">
    <source>
        <dbReference type="Proteomes" id="UP000761534"/>
    </source>
</evidence>
<evidence type="ECO:0000259" key="7">
    <source>
        <dbReference type="PROSITE" id="PS51684"/>
    </source>
</evidence>
<dbReference type="InterPro" id="IPR030382">
    <property type="entry name" value="MeTrfase_TRM5/TYW2"/>
</dbReference>
<organism evidence="8 9">
    <name type="scientific">Trichomonascus ciferrii</name>
    <dbReference type="NCBI Taxonomy" id="44093"/>
    <lineage>
        <taxon>Eukaryota</taxon>
        <taxon>Fungi</taxon>
        <taxon>Dikarya</taxon>
        <taxon>Ascomycota</taxon>
        <taxon>Saccharomycotina</taxon>
        <taxon>Dipodascomycetes</taxon>
        <taxon>Dipodascales</taxon>
        <taxon>Trichomonascaceae</taxon>
        <taxon>Trichomonascus</taxon>
        <taxon>Trichomonascus ciferrii complex</taxon>
    </lineage>
</organism>
<dbReference type="PANTHER" id="PTHR23245:SF25">
    <property type="entry name" value="TRNA WYBUTOSINE-SYNTHESIZING PROTEIN 2 HOMOLOG"/>
    <property type="match status" value="1"/>
</dbReference>
<evidence type="ECO:0000256" key="4">
    <source>
        <dbReference type="ARBA" id="ARBA00022694"/>
    </source>
</evidence>
<evidence type="ECO:0000256" key="5">
    <source>
        <dbReference type="ARBA" id="ARBA00049400"/>
    </source>
</evidence>
<protein>
    <recommendedName>
        <fullName evidence="6">tRNA wybutosine-synthesizing protein 2</fullName>
        <shortName evidence="6">tRNA-yW-synthesizing protein 2</shortName>
    </recommendedName>
    <alternativeName>
        <fullName evidence="6">tRNA(Phe) (4-demethylwyosine(37)-C(7)) aminocarboxypropyltransferase</fullName>
    </alternativeName>
</protein>
<dbReference type="InterPro" id="IPR029063">
    <property type="entry name" value="SAM-dependent_MTases_sf"/>
</dbReference>
<keyword evidence="3 6" id="KW-0949">S-adenosyl-L-methionine</keyword>
<keyword evidence="2 6" id="KW-0808">Transferase</keyword>
<dbReference type="GO" id="GO:0030488">
    <property type="term" value="P:tRNA methylation"/>
    <property type="evidence" value="ECO:0007669"/>
    <property type="project" value="TreeGrafter"/>
</dbReference>
<keyword evidence="9" id="KW-1185">Reference proteome</keyword>
<dbReference type="GO" id="GO:0102522">
    <property type="term" value="F:tRNA 4-demethylwyosine alpha-amino-alpha-carboxypropyltransferase activity"/>
    <property type="evidence" value="ECO:0007669"/>
    <property type="project" value="UniProtKB-EC"/>
</dbReference>
<comment type="pathway">
    <text evidence="1 6">tRNA modification; wybutosine-tRNA(Phe) biosynthesis.</text>
</comment>
<dbReference type="Proteomes" id="UP000761534">
    <property type="component" value="Unassembled WGS sequence"/>
</dbReference>
<dbReference type="PIRSF" id="PIRSF038972">
    <property type="entry name" value="Trm12"/>
    <property type="match status" value="1"/>
</dbReference>
<dbReference type="InterPro" id="IPR026274">
    <property type="entry name" value="tRNA_wybutosine_synth_prot_2"/>
</dbReference>
<accession>A0A642V5K3</accession>
<dbReference type="Pfam" id="PF02475">
    <property type="entry name" value="TRM5-TYW2_MTfase"/>
    <property type="match status" value="1"/>
</dbReference>
<dbReference type="OrthoDB" id="2387925at2759"/>
<dbReference type="GO" id="GO:0008757">
    <property type="term" value="F:S-adenosylmethionine-dependent methyltransferase activity"/>
    <property type="evidence" value="ECO:0007669"/>
    <property type="project" value="InterPro"/>
</dbReference>
<dbReference type="PANTHER" id="PTHR23245">
    <property type="entry name" value="TRNA METHYLTRANSFERASE"/>
    <property type="match status" value="1"/>
</dbReference>
<comment type="similarity">
    <text evidence="6">Belongs to the class I-like SAM-binding methyltransferase superfamily. TRM5/TYW2 family.</text>
</comment>
<reference evidence="8" key="1">
    <citation type="journal article" date="2019" name="G3 (Bethesda)">
        <title>Genome Assemblies of Two Rare Opportunistic Yeast Pathogens: Diutina rugosa (syn. Candida rugosa) and Trichomonascus ciferrii (syn. Candida ciferrii).</title>
        <authorList>
            <person name="Mixao V."/>
            <person name="Saus E."/>
            <person name="Hansen A.P."/>
            <person name="Lass-Florl C."/>
            <person name="Gabaldon T."/>
        </authorList>
    </citation>
    <scope>NUCLEOTIDE SEQUENCE</scope>
    <source>
        <strain evidence="8">CBS 4856</strain>
    </source>
</reference>
<comment type="function">
    <text evidence="6">S-adenosyl-L-methionine-dependent transferase that acts as a component of the wybutosine biosynthesis pathway. Wybutosine is a hyper modified guanosine with a tricyclic base found at the 3'-position adjacent to the anticodon of eukaryotic phenylalanine tRNA. Catalyzes the transfer of the alpha-amino-alpha-carboxypropyl (acp) group from S-adenosyl-L-methionine to the C-7 position of 4-demethylwyosine (imG-14) to produce wybutosine-86.</text>
</comment>
<comment type="caution">
    <text evidence="8">The sequence shown here is derived from an EMBL/GenBank/DDBJ whole genome shotgun (WGS) entry which is preliminary data.</text>
</comment>
<dbReference type="SUPFAM" id="SSF53335">
    <property type="entry name" value="S-adenosyl-L-methionine-dependent methyltransferases"/>
    <property type="match status" value="1"/>
</dbReference>
<comment type="catalytic activity">
    <reaction evidence="5">
        <text>4-demethylwyosine(37) in tRNA(Phe) + S-adenosyl-L-methionine = 4-demethyl-7-[(3S)-3-amino-3-carboxypropyl]wyosine(37) in tRNA(Phe) + S-methyl-5'-thioadenosine + H(+)</text>
        <dbReference type="Rhea" id="RHEA:36355"/>
        <dbReference type="Rhea" id="RHEA-COMP:10164"/>
        <dbReference type="Rhea" id="RHEA-COMP:10378"/>
        <dbReference type="ChEBI" id="CHEBI:15378"/>
        <dbReference type="ChEBI" id="CHEBI:17509"/>
        <dbReference type="ChEBI" id="CHEBI:59789"/>
        <dbReference type="ChEBI" id="CHEBI:64315"/>
        <dbReference type="ChEBI" id="CHEBI:73550"/>
        <dbReference type="EC" id="2.5.1.114"/>
    </reaction>
</comment>
<dbReference type="GO" id="GO:0005737">
    <property type="term" value="C:cytoplasm"/>
    <property type="evidence" value="ECO:0007669"/>
    <property type="project" value="UniProtKB-SubCell"/>
</dbReference>